<feature type="domain" description="Bacterial sugar transferase" evidence="2">
    <location>
        <begin position="286"/>
        <end position="470"/>
    </location>
</feature>
<feature type="transmembrane region" description="Helical" evidence="1">
    <location>
        <begin position="52"/>
        <end position="70"/>
    </location>
</feature>
<evidence type="ECO:0000259" key="2">
    <source>
        <dbReference type="Pfam" id="PF02397"/>
    </source>
</evidence>
<evidence type="ECO:0000256" key="1">
    <source>
        <dbReference type="SAM" id="Phobius"/>
    </source>
</evidence>
<proteinExistence type="predicted"/>
<dbReference type="AlphaFoldDB" id="G0LM56"/>
<dbReference type="KEGG" id="hwc:Hqrw_3413"/>
<dbReference type="Proteomes" id="UP000007954">
    <property type="component" value="Chromosome"/>
</dbReference>
<gene>
    <name evidence="3" type="ordered locus">Hqrw_3413</name>
</gene>
<accession>G0LM56</accession>
<dbReference type="Pfam" id="PF02397">
    <property type="entry name" value="Bac_transf"/>
    <property type="match status" value="1"/>
</dbReference>
<dbReference type="GO" id="GO:0016780">
    <property type="term" value="F:phosphotransferase activity, for other substituted phosphate groups"/>
    <property type="evidence" value="ECO:0007669"/>
    <property type="project" value="TreeGrafter"/>
</dbReference>
<dbReference type="HOGENOM" id="CLU_024920_0_0_2"/>
<feature type="transmembrane region" description="Helical" evidence="1">
    <location>
        <begin position="114"/>
        <end position="133"/>
    </location>
</feature>
<keyword evidence="3" id="KW-0808">Transferase</keyword>
<organism evidence="3 4">
    <name type="scientific">Haloquadratum walsbyi (strain DSM 16854 / JCM 12705 / C23)</name>
    <dbReference type="NCBI Taxonomy" id="768065"/>
    <lineage>
        <taxon>Archaea</taxon>
        <taxon>Methanobacteriati</taxon>
        <taxon>Methanobacteriota</taxon>
        <taxon>Stenosarchaea group</taxon>
        <taxon>Halobacteria</taxon>
        <taxon>Halobacteriales</taxon>
        <taxon>Haloferacaceae</taxon>
        <taxon>Haloquadratum</taxon>
    </lineage>
</organism>
<evidence type="ECO:0000313" key="4">
    <source>
        <dbReference type="Proteomes" id="UP000007954"/>
    </source>
</evidence>
<dbReference type="PANTHER" id="PTHR30576:SF0">
    <property type="entry name" value="UNDECAPRENYL-PHOSPHATE N-ACETYLGALACTOSAMINYL 1-PHOSPHATE TRANSFERASE-RELATED"/>
    <property type="match status" value="1"/>
</dbReference>
<keyword evidence="1" id="KW-1133">Transmembrane helix</keyword>
<dbReference type="EMBL" id="FR746099">
    <property type="protein sequence ID" value="CCC41176.1"/>
    <property type="molecule type" value="Genomic_DNA"/>
</dbReference>
<dbReference type="PANTHER" id="PTHR30576">
    <property type="entry name" value="COLANIC BIOSYNTHESIS UDP-GLUCOSE LIPID CARRIER TRANSFERASE"/>
    <property type="match status" value="1"/>
</dbReference>
<dbReference type="OrthoDB" id="340745at2157"/>
<dbReference type="RefSeq" id="WP_014556608.1">
    <property type="nucleotide sequence ID" value="NC_017459.1"/>
</dbReference>
<dbReference type="InterPro" id="IPR003362">
    <property type="entry name" value="Bact_transf"/>
</dbReference>
<reference evidence="3 4" key="1">
    <citation type="journal article" date="2011" name="PLoS ONE">
        <title>Haloquadratum walsbyi: limited diversity in a global pond.</title>
        <authorList>
            <person name="Dyall-Smith M."/>
            <person name="Pfeiffer F."/>
            <person name="Klee K."/>
            <person name="Palm P."/>
            <person name="Gross K."/>
            <person name="Schuster S.C."/>
            <person name="Rampp M."/>
            <person name="Oesterhelt D."/>
        </authorList>
    </citation>
    <scope>NUCLEOTIDE SEQUENCE [LARGE SCALE GENOMIC DNA]</scope>
    <source>
        <strain evidence="4">DSM 16854 / JCM 12705 / C23</strain>
    </source>
</reference>
<dbReference type="GeneID" id="12448223"/>
<sequence length="487" mass="53921">MNSGWQYRAASTVGVALLTAAAVVIVNSGTVQSWLGMMPVLSRLPPDPPGGSEYLIEVGLTVLAVTGALLPLYKPRPRRILDIVMSAHKRVFAAVFALATIGYFDYTYKLPRLTLVAATPILLVILPTWLVWLRRPETDSQRTIIVGDDFEQIASITQESNLSLLGYLCPTPTLAVSSGSEVSKRGSETSVVSDGGYEAIGIDRLGGLSRLEETLIEYDIDTVVLAFAETDRAEFFGALDRCYDHGIRVKMHQACADTVLTATAEPEGPLVDVAIEPWDIQEYVLKRVFDMVFAASGLFVLTPVIVVIAVAIKLDSLGPVLYQQDRTATFGETFPIYKFRSMIPDAEAETGVKLSEEDTGGIDPRVTRVGRFLRATHLDEIPQLWSILRGDMSVVGPRPERPEIDMEIQTTEVDWSKRWFIKPGLTGLAQINDATGHEPQVKLRYDIQYVREQSFIYDMKIVIRQIWIVILDAVSVVLGRSREDSDD</sequence>
<keyword evidence="1" id="KW-0812">Transmembrane</keyword>
<evidence type="ECO:0000313" key="3">
    <source>
        <dbReference type="EMBL" id="CCC41176.1"/>
    </source>
</evidence>
<protein>
    <submittedName>
        <fullName evidence="3">Sugar transferase</fullName>
    </submittedName>
</protein>
<feature type="transmembrane region" description="Helical" evidence="1">
    <location>
        <begin position="291"/>
        <end position="312"/>
    </location>
</feature>
<keyword evidence="1" id="KW-0472">Membrane</keyword>
<feature type="transmembrane region" description="Helical" evidence="1">
    <location>
        <begin position="91"/>
        <end position="108"/>
    </location>
</feature>
<name>G0LM56_HALWC</name>